<gene>
    <name evidence="3" type="ORF">HPBE_LOCUS24683</name>
</gene>
<protein>
    <submittedName>
        <fullName evidence="3 5">Uncharacterized protein</fullName>
    </submittedName>
</protein>
<evidence type="ECO:0000313" key="4">
    <source>
        <dbReference type="Proteomes" id="UP000050761"/>
    </source>
</evidence>
<organism evidence="4 5">
    <name type="scientific">Heligmosomoides polygyrus</name>
    <name type="common">Parasitic roundworm</name>
    <dbReference type="NCBI Taxonomy" id="6339"/>
    <lineage>
        <taxon>Eukaryota</taxon>
        <taxon>Metazoa</taxon>
        <taxon>Ecdysozoa</taxon>
        <taxon>Nematoda</taxon>
        <taxon>Chromadorea</taxon>
        <taxon>Rhabditida</taxon>
        <taxon>Rhabditina</taxon>
        <taxon>Rhabditomorpha</taxon>
        <taxon>Strongyloidea</taxon>
        <taxon>Heligmosomidae</taxon>
        <taxon>Heligmosomoides</taxon>
    </lineage>
</organism>
<evidence type="ECO:0000256" key="1">
    <source>
        <dbReference type="SAM" id="Coils"/>
    </source>
</evidence>
<dbReference type="AlphaFoldDB" id="A0A183GPR4"/>
<reference evidence="5" key="2">
    <citation type="submission" date="2019-09" db="UniProtKB">
        <authorList>
            <consortium name="WormBaseParasite"/>
        </authorList>
    </citation>
    <scope>IDENTIFICATION</scope>
</reference>
<dbReference type="EMBL" id="UZAH01036687">
    <property type="protein sequence ID" value="VDP46688.1"/>
    <property type="molecule type" value="Genomic_DNA"/>
</dbReference>
<accession>A0A183GPR4</accession>
<dbReference type="WBParaSite" id="HPBE_0002468401-mRNA-1">
    <property type="protein sequence ID" value="HPBE_0002468401-mRNA-1"/>
    <property type="gene ID" value="HPBE_0002468401"/>
</dbReference>
<name>A0A183GPR4_HELPZ</name>
<sequence length="387" mass="43302">MDRSLDEYKAEILQAVAETHERVREYNEKVRKQMKRRGAVIGSAADKGHLQFACKEDCFAKATLADIAGVSFPGAYGRQPFGNVWSAWRTASIFIRTDVTVAEKIRLNREKVVALDVVALKSILRVAYELCTDWTEFICTHATIEKHPTIENNCIRDFYKIAFEDLKEELKQQCRAARQRKLGPVGFAAPETAHLMEKDGPRGGLITKVSTTFSQLKDILEDWSTLGTWIIVYPIECRGEKAVIEGVVKLAKKHVEEGGVVVTAWTPVTSQNAVKWSAMIRLWTAMDAVLSRYGGPDHVITTASNVLVDGRVFLEIGTPEASAQFYKPFTGVAAAKQLYECIRLKAPQVKLPALQERSMRPSTTERGGVSERDAGRSYRVPLKRRAQ</sequence>
<evidence type="ECO:0000313" key="3">
    <source>
        <dbReference type="EMBL" id="VDP46688.1"/>
    </source>
</evidence>
<evidence type="ECO:0000256" key="2">
    <source>
        <dbReference type="SAM" id="MobiDB-lite"/>
    </source>
</evidence>
<proteinExistence type="predicted"/>
<dbReference type="Proteomes" id="UP000050761">
    <property type="component" value="Unassembled WGS sequence"/>
</dbReference>
<keyword evidence="4" id="KW-1185">Reference proteome</keyword>
<feature type="region of interest" description="Disordered" evidence="2">
    <location>
        <begin position="354"/>
        <end position="387"/>
    </location>
</feature>
<reference evidence="3 4" key="1">
    <citation type="submission" date="2018-11" db="EMBL/GenBank/DDBJ databases">
        <authorList>
            <consortium name="Pathogen Informatics"/>
        </authorList>
    </citation>
    <scope>NUCLEOTIDE SEQUENCE [LARGE SCALE GENOMIC DNA]</scope>
</reference>
<accession>A0A3P8EJ10</accession>
<dbReference type="OrthoDB" id="5855041at2759"/>
<keyword evidence="1" id="KW-0175">Coiled coil</keyword>
<evidence type="ECO:0000313" key="5">
    <source>
        <dbReference type="WBParaSite" id="HPBE_0002468401-mRNA-1"/>
    </source>
</evidence>
<feature type="coiled-coil region" evidence="1">
    <location>
        <begin position="9"/>
        <end position="36"/>
    </location>
</feature>